<evidence type="ECO:0000256" key="5">
    <source>
        <dbReference type="ARBA" id="ARBA00023098"/>
    </source>
</evidence>
<dbReference type="PANTHER" id="PTHR23063:SF52">
    <property type="entry name" value="LYSOPHOSPHATIDYLCHOLINE ACYLTRANSFERASE"/>
    <property type="match status" value="1"/>
</dbReference>
<evidence type="ECO:0000256" key="2">
    <source>
        <dbReference type="ARBA" id="ARBA00022679"/>
    </source>
</evidence>
<evidence type="ECO:0000256" key="1">
    <source>
        <dbReference type="ARBA" id="ARBA00004370"/>
    </source>
</evidence>
<keyword evidence="4 8" id="KW-1133">Transmembrane helix</keyword>
<dbReference type="GO" id="GO:0006629">
    <property type="term" value="P:lipid metabolic process"/>
    <property type="evidence" value="ECO:0007669"/>
    <property type="project" value="UniProtKB-KW"/>
</dbReference>
<evidence type="ECO:0000256" key="8">
    <source>
        <dbReference type="SAM" id="Phobius"/>
    </source>
</evidence>
<evidence type="ECO:0000313" key="10">
    <source>
        <dbReference type="EMBL" id="SDD76322.1"/>
    </source>
</evidence>
<dbReference type="SMART" id="SM00563">
    <property type="entry name" value="PlsC"/>
    <property type="match status" value="1"/>
</dbReference>
<dbReference type="CDD" id="cd07989">
    <property type="entry name" value="LPLAT_AGPAT-like"/>
    <property type="match status" value="1"/>
</dbReference>
<keyword evidence="11" id="KW-1185">Reference proteome</keyword>
<feature type="transmembrane region" description="Helical" evidence="8">
    <location>
        <begin position="22"/>
        <end position="44"/>
    </location>
</feature>
<dbReference type="GO" id="GO:0016746">
    <property type="term" value="F:acyltransferase activity"/>
    <property type="evidence" value="ECO:0007669"/>
    <property type="project" value="UniProtKB-KW"/>
</dbReference>
<accession>A0A1G6XE41</accession>
<keyword evidence="7 10" id="KW-0012">Acyltransferase</keyword>
<dbReference type="RefSeq" id="WP_091242947.1">
    <property type="nucleotide sequence ID" value="NZ_FNAG01000006.1"/>
</dbReference>
<feature type="domain" description="Phospholipid/glycerol acyltransferase" evidence="9">
    <location>
        <begin position="89"/>
        <end position="201"/>
    </location>
</feature>
<dbReference type="PANTHER" id="PTHR23063">
    <property type="entry name" value="PHOSPHOLIPID ACYLTRANSFERASE"/>
    <property type="match status" value="1"/>
</dbReference>
<keyword evidence="2 10" id="KW-0808">Transferase</keyword>
<evidence type="ECO:0000259" key="9">
    <source>
        <dbReference type="SMART" id="SM00563"/>
    </source>
</evidence>
<comment type="subcellular location">
    <subcellularLocation>
        <location evidence="1">Membrane</location>
    </subcellularLocation>
</comment>
<dbReference type="InterPro" id="IPR002123">
    <property type="entry name" value="Plipid/glycerol_acylTrfase"/>
</dbReference>
<sequence length="265" mass="29588">MNYASDSPARARQRDPWRALRYALRVPVLLLHLLLGLPITLLLINPLTARLRVRGERIDHRAIRAWQGGLLRIFGFRIRQFGRPLEGGVLFVANHVAWLDISLLHSCHVVGFVAKAEISRWPLIGWLASRAGTIYHHRGNNESLHGVMHQMVMRLQSGQAVGVFPEGRTTDGLSVHTFHARIFQPAVAAPATVQPVALRYGERGSAQALVAFQPDENFLQNFLRVLGDPARVAEVHFLQPIAPSEDGRRRLAESARAQIAAAMER</sequence>
<dbReference type="OrthoDB" id="9806880at2"/>
<evidence type="ECO:0000256" key="3">
    <source>
        <dbReference type="ARBA" id="ARBA00022692"/>
    </source>
</evidence>
<evidence type="ECO:0000256" key="4">
    <source>
        <dbReference type="ARBA" id="ARBA00022989"/>
    </source>
</evidence>
<evidence type="ECO:0000256" key="7">
    <source>
        <dbReference type="ARBA" id="ARBA00023315"/>
    </source>
</evidence>
<dbReference type="STRING" id="265719.SAMN04488509_106184"/>
<gene>
    <name evidence="10" type="ORF">SAMN04488509_106184</name>
</gene>
<keyword evidence="5" id="KW-0443">Lipid metabolism</keyword>
<proteinExistence type="predicted"/>
<organism evidence="10 11">
    <name type="scientific">Aquimonas voraii</name>
    <dbReference type="NCBI Taxonomy" id="265719"/>
    <lineage>
        <taxon>Bacteria</taxon>
        <taxon>Pseudomonadati</taxon>
        <taxon>Pseudomonadota</taxon>
        <taxon>Gammaproteobacteria</taxon>
        <taxon>Lysobacterales</taxon>
        <taxon>Lysobacteraceae</taxon>
        <taxon>Aquimonas</taxon>
    </lineage>
</organism>
<dbReference type="Pfam" id="PF01553">
    <property type="entry name" value="Acyltransferase"/>
    <property type="match status" value="1"/>
</dbReference>
<dbReference type="GO" id="GO:0016020">
    <property type="term" value="C:membrane"/>
    <property type="evidence" value="ECO:0007669"/>
    <property type="project" value="UniProtKB-SubCell"/>
</dbReference>
<keyword evidence="3 8" id="KW-0812">Transmembrane</keyword>
<dbReference type="Proteomes" id="UP000199603">
    <property type="component" value="Unassembled WGS sequence"/>
</dbReference>
<protein>
    <submittedName>
        <fullName evidence="10">Lyso-ornithine lipid acyltransferase</fullName>
    </submittedName>
</protein>
<dbReference type="EMBL" id="FNAG01000006">
    <property type="protein sequence ID" value="SDD76322.1"/>
    <property type="molecule type" value="Genomic_DNA"/>
</dbReference>
<evidence type="ECO:0000313" key="11">
    <source>
        <dbReference type="Proteomes" id="UP000199603"/>
    </source>
</evidence>
<keyword evidence="6 8" id="KW-0472">Membrane</keyword>
<reference evidence="10 11" key="1">
    <citation type="submission" date="2016-10" db="EMBL/GenBank/DDBJ databases">
        <authorList>
            <person name="de Groot N.N."/>
        </authorList>
    </citation>
    <scope>NUCLEOTIDE SEQUENCE [LARGE SCALE GENOMIC DNA]</scope>
    <source>
        <strain evidence="10 11">DSM 16957</strain>
    </source>
</reference>
<name>A0A1G6XE41_9GAMM</name>
<dbReference type="AlphaFoldDB" id="A0A1G6XE41"/>
<evidence type="ECO:0000256" key="6">
    <source>
        <dbReference type="ARBA" id="ARBA00023136"/>
    </source>
</evidence>
<dbReference type="SUPFAM" id="SSF69593">
    <property type="entry name" value="Glycerol-3-phosphate (1)-acyltransferase"/>
    <property type="match status" value="1"/>
</dbReference>